<evidence type="ECO:0000313" key="9">
    <source>
        <dbReference type="Proteomes" id="UP000004931"/>
    </source>
</evidence>
<organism evidence="8 9">
    <name type="scientific">marine gamma proteobacterium HTCC2143</name>
    <dbReference type="NCBI Taxonomy" id="247633"/>
    <lineage>
        <taxon>Bacteria</taxon>
        <taxon>Pseudomonadati</taxon>
        <taxon>Pseudomonadota</taxon>
        <taxon>Gammaproteobacteria</taxon>
        <taxon>Cellvibrionales</taxon>
        <taxon>Spongiibacteraceae</taxon>
        <taxon>BD1-7 clade</taxon>
    </lineage>
</organism>
<feature type="transmembrane region" description="Helical" evidence="6">
    <location>
        <begin position="127"/>
        <end position="148"/>
    </location>
</feature>
<keyword evidence="9" id="KW-1185">Reference proteome</keyword>
<accession>A0Y7Y1</accession>
<dbReference type="InterPro" id="IPR020846">
    <property type="entry name" value="MFS_dom"/>
</dbReference>
<comment type="caution">
    <text evidence="8">The sequence shown here is derived from an EMBL/GenBank/DDBJ whole genome shotgun (WGS) entry which is preliminary data.</text>
</comment>
<keyword evidence="3 6" id="KW-0812">Transmembrane</keyword>
<dbReference type="PANTHER" id="PTHR23505:SF79">
    <property type="entry name" value="PROTEIN SPINSTER"/>
    <property type="match status" value="1"/>
</dbReference>
<feature type="transmembrane region" description="Helical" evidence="6">
    <location>
        <begin position="373"/>
        <end position="393"/>
    </location>
</feature>
<dbReference type="AlphaFoldDB" id="A0Y7Y1"/>
<feature type="transmembrane region" description="Helical" evidence="6">
    <location>
        <begin position="341"/>
        <end position="361"/>
    </location>
</feature>
<gene>
    <name evidence="8" type="ORF">GP2143_13306</name>
</gene>
<dbReference type="GO" id="GO:0016020">
    <property type="term" value="C:membrane"/>
    <property type="evidence" value="ECO:0007669"/>
    <property type="project" value="UniProtKB-SubCell"/>
</dbReference>
<evidence type="ECO:0000256" key="3">
    <source>
        <dbReference type="ARBA" id="ARBA00022692"/>
    </source>
</evidence>
<sequence length="412" mass="44548">MLVILFLVYSFSFIDRQILVILQESIKADLDLSDTQLGLLSGFSFALFYVTAGIPIANWADRANRKNIIAGALTIWSGMTALSGLAGSYGQLVAARIGVGVGEAGCSPPAHSMISDMYPAKSRATALSIYSAGIYIGVFAGFLLGGYVEKYFGWRMTFMIVGLPGILLAALLYFTVKEPARRIAAESKENKVPMKEAIATIFKLKSFRYFSFACAMSGFVSYGVGNFMPSYLARSHGMSGDQIGLFLSMASLFGGVTGTILGGYLVDKIGKKDVRWYLWLPGITAFLAVPFMLWIYQTDNTTAIIWVYVIPYLLGTMYLGPSIAVAHMLVGPNMRAMASAILLFVLNLIGLGLGPVAIGFLSDVLQETYGTDGLRHAMTIGSTIALAKAYLFWKGGQALPADLARFKQQQGE</sequence>
<keyword evidence="4 6" id="KW-1133">Transmembrane helix</keyword>
<name>A0Y7Y1_9GAMM</name>
<evidence type="ECO:0000259" key="7">
    <source>
        <dbReference type="PROSITE" id="PS50850"/>
    </source>
</evidence>
<dbReference type="eggNOG" id="COG2271">
    <property type="taxonomic scope" value="Bacteria"/>
</dbReference>
<dbReference type="CDD" id="cd17328">
    <property type="entry name" value="MFS_spinster_like"/>
    <property type="match status" value="1"/>
</dbReference>
<dbReference type="Gene3D" id="1.20.1250.20">
    <property type="entry name" value="MFS general substrate transporter like domains"/>
    <property type="match status" value="1"/>
</dbReference>
<feature type="domain" description="Major facilitator superfamily (MFS) profile" evidence="7">
    <location>
        <begin position="1"/>
        <end position="397"/>
    </location>
</feature>
<dbReference type="InterPro" id="IPR044770">
    <property type="entry name" value="MFS_spinster-like"/>
</dbReference>
<dbReference type="GO" id="GO:0022857">
    <property type="term" value="F:transmembrane transporter activity"/>
    <property type="evidence" value="ECO:0007669"/>
    <property type="project" value="InterPro"/>
</dbReference>
<evidence type="ECO:0000256" key="6">
    <source>
        <dbReference type="SAM" id="Phobius"/>
    </source>
</evidence>
<feature type="transmembrane region" description="Helical" evidence="6">
    <location>
        <begin position="207"/>
        <end position="225"/>
    </location>
</feature>
<dbReference type="SUPFAM" id="SSF103473">
    <property type="entry name" value="MFS general substrate transporter"/>
    <property type="match status" value="1"/>
</dbReference>
<feature type="transmembrane region" description="Helical" evidence="6">
    <location>
        <begin position="303"/>
        <end position="329"/>
    </location>
</feature>
<keyword evidence="5 6" id="KW-0472">Membrane</keyword>
<dbReference type="Proteomes" id="UP000004931">
    <property type="component" value="Unassembled WGS sequence"/>
</dbReference>
<protein>
    <submittedName>
        <fullName evidence="8">Major facilitator superfamily transporter</fullName>
    </submittedName>
</protein>
<dbReference type="STRING" id="247633.GP2143_13306"/>
<dbReference type="PANTHER" id="PTHR23505">
    <property type="entry name" value="SPINSTER"/>
    <property type="match status" value="1"/>
</dbReference>
<dbReference type="Pfam" id="PF07690">
    <property type="entry name" value="MFS_1"/>
    <property type="match status" value="1"/>
</dbReference>
<evidence type="ECO:0000256" key="2">
    <source>
        <dbReference type="ARBA" id="ARBA00022448"/>
    </source>
</evidence>
<dbReference type="PROSITE" id="PS50850">
    <property type="entry name" value="MFS"/>
    <property type="match status" value="1"/>
</dbReference>
<feature type="transmembrane region" description="Helical" evidence="6">
    <location>
        <begin position="40"/>
        <end position="60"/>
    </location>
</feature>
<dbReference type="InterPro" id="IPR036259">
    <property type="entry name" value="MFS_trans_sf"/>
</dbReference>
<dbReference type="EMBL" id="AAVT01000001">
    <property type="protein sequence ID" value="EAW32235.1"/>
    <property type="molecule type" value="Genomic_DNA"/>
</dbReference>
<evidence type="ECO:0000256" key="1">
    <source>
        <dbReference type="ARBA" id="ARBA00004141"/>
    </source>
</evidence>
<comment type="subcellular location">
    <subcellularLocation>
        <location evidence="1">Membrane</location>
        <topology evidence="1">Multi-pass membrane protein</topology>
    </subcellularLocation>
</comment>
<reference evidence="8 9" key="1">
    <citation type="journal article" date="2010" name="J. Bacteriol.">
        <title>Genome sequence of the oligotrophic marine Gammaproteobacterium HTCC2143, isolated from the Oregon Coast.</title>
        <authorList>
            <person name="Oh H.M."/>
            <person name="Kang I."/>
            <person name="Ferriera S."/>
            <person name="Giovannoni S.J."/>
            <person name="Cho J.C."/>
        </authorList>
    </citation>
    <scope>NUCLEOTIDE SEQUENCE [LARGE SCALE GENOMIC DNA]</scope>
    <source>
        <strain evidence="8 9">HTCC2143</strain>
    </source>
</reference>
<keyword evidence="2" id="KW-0813">Transport</keyword>
<feature type="transmembrane region" description="Helical" evidence="6">
    <location>
        <begin position="278"/>
        <end position="297"/>
    </location>
</feature>
<proteinExistence type="predicted"/>
<evidence type="ECO:0000256" key="4">
    <source>
        <dbReference type="ARBA" id="ARBA00022989"/>
    </source>
</evidence>
<feature type="transmembrane region" description="Helical" evidence="6">
    <location>
        <begin position="154"/>
        <end position="174"/>
    </location>
</feature>
<evidence type="ECO:0000256" key="5">
    <source>
        <dbReference type="ARBA" id="ARBA00023136"/>
    </source>
</evidence>
<evidence type="ECO:0000313" key="8">
    <source>
        <dbReference type="EMBL" id="EAW32235.1"/>
    </source>
</evidence>
<feature type="transmembrane region" description="Helical" evidence="6">
    <location>
        <begin position="245"/>
        <end position="266"/>
    </location>
</feature>
<dbReference type="InterPro" id="IPR011701">
    <property type="entry name" value="MFS"/>
</dbReference>